<keyword evidence="3" id="KW-1185">Reference proteome</keyword>
<dbReference type="AlphaFoldDB" id="A0A290ZDB3"/>
<dbReference type="Gene3D" id="3.40.50.1820">
    <property type="entry name" value="alpha/beta hydrolase"/>
    <property type="match status" value="1"/>
</dbReference>
<dbReference type="InterPro" id="IPR029058">
    <property type="entry name" value="AB_hydrolase_fold"/>
</dbReference>
<feature type="domain" description="AB hydrolase-1" evidence="1">
    <location>
        <begin position="9"/>
        <end position="224"/>
    </location>
</feature>
<evidence type="ECO:0000313" key="2">
    <source>
        <dbReference type="EMBL" id="ATE57008.1"/>
    </source>
</evidence>
<dbReference type="Pfam" id="PF12697">
    <property type="entry name" value="Abhydrolase_6"/>
    <property type="match status" value="1"/>
</dbReference>
<accession>A0A290ZDB3</accession>
<protein>
    <submittedName>
        <fullName evidence="2">Alpha/beta hydrolase</fullName>
    </submittedName>
</protein>
<dbReference type="SUPFAM" id="SSF53474">
    <property type="entry name" value="alpha/beta-Hydrolases"/>
    <property type="match status" value="1"/>
</dbReference>
<dbReference type="InterPro" id="IPR000073">
    <property type="entry name" value="AB_hydrolase_1"/>
</dbReference>
<proteinExistence type="predicted"/>
<dbReference type="KEGG" id="apre:CNX65_30050"/>
<dbReference type="GO" id="GO:0016787">
    <property type="term" value="F:hydrolase activity"/>
    <property type="evidence" value="ECO:0007669"/>
    <property type="project" value="UniProtKB-KW"/>
</dbReference>
<keyword evidence="2" id="KW-0378">Hydrolase</keyword>
<name>A0A290ZDB3_9PSEU</name>
<gene>
    <name evidence="2" type="ORF">CNX65_30050</name>
</gene>
<sequence length="234" mass="24296">MGGVETSPLVLLHAFPVDSRMWDGVRERLTPITPDQRAGGEPDLAGAARRVLAELDGRGIGRVVLGGCSMGGYVAMALLRIAPERVAGLVLVDTKAVADAEEARDKRLAVAREVDEHGVGAVVGSVSGLLAPGSPLVDEVRAVVLGQRAEDVAWAQRAMAARPDSTALLREADVPKLVVVGERDAVTPPEGARALAGEIGATCVELAGVGHLAPWEAPEAFADAVLDWRRATGV</sequence>
<evidence type="ECO:0000313" key="3">
    <source>
        <dbReference type="Proteomes" id="UP000218505"/>
    </source>
</evidence>
<organism evidence="2 3">
    <name type="scientific">Actinosynnema pretiosum</name>
    <dbReference type="NCBI Taxonomy" id="42197"/>
    <lineage>
        <taxon>Bacteria</taxon>
        <taxon>Bacillati</taxon>
        <taxon>Actinomycetota</taxon>
        <taxon>Actinomycetes</taxon>
        <taxon>Pseudonocardiales</taxon>
        <taxon>Pseudonocardiaceae</taxon>
        <taxon>Actinosynnema</taxon>
    </lineage>
</organism>
<dbReference type="PANTHER" id="PTHR43433:SF4">
    <property type="entry name" value="NON-HEME CHLOROPEROXIDASE-RELATED"/>
    <property type="match status" value="1"/>
</dbReference>
<dbReference type="PANTHER" id="PTHR43433">
    <property type="entry name" value="HYDROLASE, ALPHA/BETA FOLD FAMILY PROTEIN"/>
    <property type="match status" value="1"/>
</dbReference>
<dbReference type="Proteomes" id="UP000218505">
    <property type="component" value="Chromosome"/>
</dbReference>
<dbReference type="InterPro" id="IPR050471">
    <property type="entry name" value="AB_hydrolase"/>
</dbReference>
<evidence type="ECO:0000259" key="1">
    <source>
        <dbReference type="Pfam" id="PF12697"/>
    </source>
</evidence>
<reference evidence="2" key="1">
    <citation type="submission" date="2017-09" db="EMBL/GenBank/DDBJ databases">
        <title>Complete Genome Sequence of ansamitocin-producing Bacterium Actinosynnema pretiosum X47.</title>
        <authorList>
            <person name="Cao G."/>
            <person name="Zong G."/>
            <person name="Zhong C."/>
            <person name="Fu J."/>
        </authorList>
    </citation>
    <scope>NUCLEOTIDE SEQUENCE [LARGE SCALE GENOMIC DNA]</scope>
    <source>
        <strain evidence="2">X47</strain>
    </source>
</reference>
<dbReference type="PRINTS" id="PR00111">
    <property type="entry name" value="ABHYDROLASE"/>
</dbReference>
<dbReference type="EMBL" id="CP023445">
    <property type="protein sequence ID" value="ATE57008.1"/>
    <property type="molecule type" value="Genomic_DNA"/>
</dbReference>